<dbReference type="EMBL" id="PHIG01000018">
    <property type="protein sequence ID" value="PJK30721.1"/>
    <property type="molecule type" value="Genomic_DNA"/>
</dbReference>
<evidence type="ECO:0000313" key="3">
    <source>
        <dbReference type="EMBL" id="PJK29317.1"/>
    </source>
</evidence>
<dbReference type="EMBL" id="PHIG01000033">
    <property type="protein sequence ID" value="PJK29317.1"/>
    <property type="molecule type" value="Genomic_DNA"/>
</dbReference>
<dbReference type="Proteomes" id="UP000229498">
    <property type="component" value="Unassembled WGS sequence"/>
</dbReference>
<protein>
    <submittedName>
        <fullName evidence="3">Lysozyme</fullName>
        <ecNumber evidence="3">3.5.1.28</ecNumber>
    </submittedName>
</protein>
<dbReference type="PANTHER" id="PTHR11022">
    <property type="entry name" value="PEPTIDOGLYCAN RECOGNITION PROTEIN"/>
    <property type="match status" value="1"/>
</dbReference>
<dbReference type="EMBL" id="PHIG01000025">
    <property type="protein sequence ID" value="PJK30498.1"/>
    <property type="molecule type" value="Genomic_DNA"/>
</dbReference>
<dbReference type="AlphaFoldDB" id="A0A2M9G0S0"/>
<evidence type="ECO:0000259" key="2">
    <source>
        <dbReference type="SMART" id="SM00701"/>
    </source>
</evidence>
<dbReference type="InterPro" id="IPR006619">
    <property type="entry name" value="PGRP_domain_met/bac"/>
</dbReference>
<keyword evidence="3" id="KW-0378">Hydrolase</keyword>
<proteinExistence type="inferred from homology"/>
<accession>A0A2M9G0S0</accession>
<name>A0A2M9G0S0_9PROT</name>
<dbReference type="InterPro" id="IPR036505">
    <property type="entry name" value="Amidase/PGRP_sf"/>
</dbReference>
<feature type="domain" description="Peptidoglycan recognition protein family" evidence="2">
    <location>
        <begin position="1"/>
        <end position="133"/>
    </location>
</feature>
<dbReference type="Gene3D" id="3.40.80.10">
    <property type="entry name" value="Peptidoglycan recognition protein-like"/>
    <property type="match status" value="1"/>
</dbReference>
<evidence type="ECO:0000313" key="5">
    <source>
        <dbReference type="EMBL" id="PJK30721.1"/>
    </source>
</evidence>
<dbReference type="GO" id="GO:0008745">
    <property type="term" value="F:N-acetylmuramoyl-L-alanine amidase activity"/>
    <property type="evidence" value="ECO:0007669"/>
    <property type="project" value="UniProtKB-EC"/>
</dbReference>
<evidence type="ECO:0000256" key="1">
    <source>
        <dbReference type="ARBA" id="ARBA00007553"/>
    </source>
</evidence>
<dbReference type="CDD" id="cd06583">
    <property type="entry name" value="PGRP"/>
    <property type="match status" value="1"/>
</dbReference>
<dbReference type="GO" id="GO:0009253">
    <property type="term" value="P:peptidoglycan catabolic process"/>
    <property type="evidence" value="ECO:0007669"/>
    <property type="project" value="InterPro"/>
</dbReference>
<comment type="caution">
    <text evidence="3">The sequence shown here is derived from an EMBL/GenBank/DDBJ whole genome shotgun (WGS) entry which is preliminary data.</text>
</comment>
<dbReference type="InterPro" id="IPR015510">
    <property type="entry name" value="PGRP"/>
</dbReference>
<comment type="similarity">
    <text evidence="1">Belongs to the N-acetylmuramoyl-L-alanine amidase 2 family.</text>
</comment>
<gene>
    <name evidence="5" type="ORF">CVT23_04960</name>
    <name evidence="4" type="ORF">CVT23_06010</name>
    <name evidence="3" type="ORF">CVT23_11985</name>
</gene>
<keyword evidence="6" id="KW-1185">Reference proteome</keyword>
<dbReference type="OrthoDB" id="8754850at2"/>
<dbReference type="GO" id="GO:0008270">
    <property type="term" value="F:zinc ion binding"/>
    <property type="evidence" value="ECO:0007669"/>
    <property type="project" value="InterPro"/>
</dbReference>
<dbReference type="InterPro" id="IPR002502">
    <property type="entry name" value="Amidase_domain"/>
</dbReference>
<evidence type="ECO:0000313" key="6">
    <source>
        <dbReference type="Proteomes" id="UP000229498"/>
    </source>
</evidence>
<dbReference type="Pfam" id="PF01510">
    <property type="entry name" value="Amidase_2"/>
    <property type="match status" value="1"/>
</dbReference>
<dbReference type="RefSeq" id="WP_109792140.1">
    <property type="nucleotide sequence ID" value="NZ_PHIG01000018.1"/>
</dbReference>
<organism evidence="3 6">
    <name type="scientific">Minwuia thermotolerans</name>
    <dbReference type="NCBI Taxonomy" id="2056226"/>
    <lineage>
        <taxon>Bacteria</taxon>
        <taxon>Pseudomonadati</taxon>
        <taxon>Pseudomonadota</taxon>
        <taxon>Alphaproteobacteria</taxon>
        <taxon>Minwuiales</taxon>
        <taxon>Minwuiaceae</taxon>
        <taxon>Minwuia</taxon>
    </lineage>
</organism>
<dbReference type="PANTHER" id="PTHR11022:SF41">
    <property type="entry name" value="PEPTIDOGLYCAN-RECOGNITION PROTEIN LC-RELATED"/>
    <property type="match status" value="1"/>
</dbReference>
<dbReference type="SUPFAM" id="SSF55846">
    <property type="entry name" value="N-acetylmuramoyl-L-alanine amidase-like"/>
    <property type="match status" value="1"/>
</dbReference>
<evidence type="ECO:0000313" key="4">
    <source>
        <dbReference type="EMBL" id="PJK30498.1"/>
    </source>
</evidence>
<dbReference type="EC" id="3.5.1.28" evidence="3"/>
<dbReference type="SMART" id="SM00701">
    <property type="entry name" value="PGRP"/>
    <property type="match status" value="1"/>
</dbReference>
<reference evidence="3 6" key="1">
    <citation type="submission" date="2017-11" db="EMBL/GenBank/DDBJ databases">
        <title>Draft genome sequence of Rhizobiales bacterium SY3-13.</title>
        <authorList>
            <person name="Sun C."/>
        </authorList>
    </citation>
    <scope>NUCLEOTIDE SEQUENCE [LARGE SCALE GENOMIC DNA]</scope>
    <source>
        <strain evidence="3 6">SY3-13</strain>
    </source>
</reference>
<sequence>MRHIDTIIIHGAHTPPGMDIGVAEMRPWHTDPPPEGRGWDDIGYNYVIRRSGKTEPGRDLDRDGDVDEEIGAHAYGHNAQSIGICLVGGRAEDADRPDFNYTAAQMLALTVLVEHLRRRFPTIRRVIGHRDVNPGKACPCFDVGAFFAGMPEAATFQGGGA</sequence>